<dbReference type="PIRSF" id="PIRSF005992">
    <property type="entry name" value="Clathrin_mu"/>
    <property type="match status" value="1"/>
</dbReference>
<evidence type="ECO:0000313" key="8">
    <source>
        <dbReference type="Proteomes" id="UP000697127"/>
    </source>
</evidence>
<dbReference type="Pfam" id="PF00928">
    <property type="entry name" value="Adap_comp_sub"/>
    <property type="match status" value="1"/>
</dbReference>
<dbReference type="AlphaFoldDB" id="A0A9P6WGL2"/>
<dbReference type="GO" id="GO:0006886">
    <property type="term" value="P:intracellular protein transport"/>
    <property type="evidence" value="ECO:0007669"/>
    <property type="project" value="UniProtKB-UniRule"/>
</dbReference>
<comment type="caution">
    <text evidence="7">The sequence shown here is derived from an EMBL/GenBank/DDBJ whole genome shotgun (WGS) entry which is preliminary data.</text>
</comment>
<evidence type="ECO:0000256" key="1">
    <source>
        <dbReference type="ARBA" id="ARBA00004308"/>
    </source>
</evidence>
<dbReference type="InterPro" id="IPR050431">
    <property type="entry name" value="Adaptor_comp_med_subunit"/>
</dbReference>
<reference evidence="7" key="1">
    <citation type="submission" date="2020-11" db="EMBL/GenBank/DDBJ databases">
        <title>Kefir isolates.</title>
        <authorList>
            <person name="Marcisauskas S."/>
            <person name="Kim Y."/>
            <person name="Blasche S."/>
        </authorList>
    </citation>
    <scope>NUCLEOTIDE SEQUENCE</scope>
    <source>
        <strain evidence="7">Olga-1</strain>
    </source>
</reference>
<dbReference type="InterPro" id="IPR028565">
    <property type="entry name" value="MHD"/>
</dbReference>
<dbReference type="Proteomes" id="UP000697127">
    <property type="component" value="Unassembled WGS sequence"/>
</dbReference>
<dbReference type="InterPro" id="IPR022775">
    <property type="entry name" value="AP_mu_sigma_su"/>
</dbReference>
<evidence type="ECO:0000313" key="7">
    <source>
        <dbReference type="EMBL" id="KAG0686562.1"/>
    </source>
</evidence>
<dbReference type="InterPro" id="IPR011012">
    <property type="entry name" value="Longin-like_dom_sf"/>
</dbReference>
<feature type="domain" description="MHD" evidence="6">
    <location>
        <begin position="183"/>
        <end position="438"/>
    </location>
</feature>
<proteinExistence type="inferred from homology"/>
<keyword evidence="4" id="KW-0472">Membrane</keyword>
<dbReference type="Gene3D" id="2.60.40.1170">
    <property type="entry name" value="Mu homology domain, subdomain B"/>
    <property type="match status" value="2"/>
</dbReference>
<gene>
    <name evidence="7" type="ORF">C6P40_003793</name>
</gene>
<dbReference type="SUPFAM" id="SSF64356">
    <property type="entry name" value="SNARE-like"/>
    <property type="match status" value="1"/>
</dbReference>
<dbReference type="PROSITE" id="PS51072">
    <property type="entry name" value="MHD"/>
    <property type="match status" value="1"/>
</dbReference>
<dbReference type="GO" id="GO:0030131">
    <property type="term" value="C:clathrin adaptor complex"/>
    <property type="evidence" value="ECO:0007669"/>
    <property type="project" value="UniProtKB-UniRule"/>
</dbReference>
<dbReference type="InterPro" id="IPR001392">
    <property type="entry name" value="Clathrin_mu"/>
</dbReference>
<dbReference type="Pfam" id="PF01217">
    <property type="entry name" value="Clat_adaptor_s"/>
    <property type="match status" value="1"/>
</dbReference>
<name>A0A9P6WGL2_9ASCO</name>
<dbReference type="EMBL" id="PUHW01000446">
    <property type="protein sequence ID" value="KAG0686562.1"/>
    <property type="molecule type" value="Genomic_DNA"/>
</dbReference>
<protein>
    <recommendedName>
        <fullName evidence="6">MHD domain-containing protein</fullName>
    </recommendedName>
</protein>
<evidence type="ECO:0000259" key="6">
    <source>
        <dbReference type="PROSITE" id="PS51072"/>
    </source>
</evidence>
<evidence type="ECO:0000256" key="2">
    <source>
        <dbReference type="ARBA" id="ARBA00022448"/>
    </source>
</evidence>
<organism evidence="7 8">
    <name type="scientific">Pichia californica</name>
    <dbReference type="NCBI Taxonomy" id="460514"/>
    <lineage>
        <taxon>Eukaryota</taxon>
        <taxon>Fungi</taxon>
        <taxon>Dikarya</taxon>
        <taxon>Ascomycota</taxon>
        <taxon>Saccharomycotina</taxon>
        <taxon>Pichiomycetes</taxon>
        <taxon>Pichiales</taxon>
        <taxon>Pichiaceae</taxon>
        <taxon>Pichia</taxon>
    </lineage>
</organism>
<dbReference type="Gene3D" id="3.30.450.60">
    <property type="match status" value="1"/>
</dbReference>
<keyword evidence="3 5" id="KW-0653">Protein transport</keyword>
<sequence length="439" mass="50118">MISAIFILNGIGNVIISRVFREDVKYSVIEIFHTKIINVNPQDLKNPILTLGSTTFLYIKKGDIYYVAVTRNNSDASVILQYLNRLINMLKSLISVTTNHIVNDTELMDNFLLIYEILDLTIDQGFVRQIDESLIMSKIYSPITKSMDSDKKLNISSDLKIIKKDISLIEPLDTNILVEKYDKNVILLLLNEYLYVSDKKAKILGEVISVSTVPSGLTIDFQFNTPVTDYSSIELKSLNIAPIESLIKPSSKITNKFNLSSRISTSVQPILNYSAELLFDDLPIIILGSYKQIANNKFELQITLELRFSSDIFAKDIKVNIPIPKNVLKIIDVYDACAENIGRNEEISQSDEYLVWSLKSISGTKKLKLNKIIYTDSSTLKLSDWISTRRNVQVIFDIPKYSLTKYHINSFNVEKEFDNIATRLIQFHTLSHSTYEFYV</sequence>
<dbReference type="PRINTS" id="PR00314">
    <property type="entry name" value="CLATHRINADPT"/>
</dbReference>
<evidence type="ECO:0000256" key="3">
    <source>
        <dbReference type="ARBA" id="ARBA00022927"/>
    </source>
</evidence>
<dbReference type="GO" id="GO:0016192">
    <property type="term" value="P:vesicle-mediated transport"/>
    <property type="evidence" value="ECO:0007669"/>
    <property type="project" value="InterPro"/>
</dbReference>
<keyword evidence="2 5" id="KW-0813">Transport</keyword>
<dbReference type="PANTHER" id="PTHR10529">
    <property type="entry name" value="AP COMPLEX SUBUNIT MU"/>
    <property type="match status" value="1"/>
</dbReference>
<evidence type="ECO:0000256" key="5">
    <source>
        <dbReference type="PIRNR" id="PIRNR005992"/>
    </source>
</evidence>
<dbReference type="GO" id="GO:0012505">
    <property type="term" value="C:endomembrane system"/>
    <property type="evidence" value="ECO:0007669"/>
    <property type="project" value="UniProtKB-SubCell"/>
</dbReference>
<dbReference type="SUPFAM" id="SSF49447">
    <property type="entry name" value="Second domain of Mu2 adaptin subunit (ap50) of ap2 adaptor"/>
    <property type="match status" value="1"/>
</dbReference>
<dbReference type="InterPro" id="IPR036168">
    <property type="entry name" value="AP2_Mu_C_sf"/>
</dbReference>
<keyword evidence="8" id="KW-1185">Reference proteome</keyword>
<dbReference type="FunFam" id="3.30.450.60:FF:000002">
    <property type="entry name" value="AP-2 complex subunit mu, putative"/>
    <property type="match status" value="1"/>
</dbReference>
<evidence type="ECO:0000256" key="4">
    <source>
        <dbReference type="ARBA" id="ARBA00023136"/>
    </source>
</evidence>
<accession>A0A9P6WGL2</accession>
<comment type="similarity">
    <text evidence="5">Belongs to the adaptor complexes medium subunit family.</text>
</comment>
<comment type="subcellular location">
    <subcellularLocation>
        <location evidence="1">Endomembrane system</location>
    </subcellularLocation>
</comment>